<feature type="transmembrane region" description="Helical" evidence="4">
    <location>
        <begin position="42"/>
        <end position="60"/>
    </location>
</feature>
<dbReference type="GO" id="GO:1902201">
    <property type="term" value="P:negative regulation of bacterial-type flagellum-dependent cell motility"/>
    <property type="evidence" value="ECO:0007669"/>
    <property type="project" value="TreeGrafter"/>
</dbReference>
<dbReference type="CDD" id="cd01949">
    <property type="entry name" value="GGDEF"/>
    <property type="match status" value="1"/>
</dbReference>
<dbReference type="SMART" id="SM00267">
    <property type="entry name" value="GGDEF"/>
    <property type="match status" value="1"/>
</dbReference>
<dbReference type="Gene3D" id="3.30.70.270">
    <property type="match status" value="1"/>
</dbReference>
<evidence type="ECO:0000256" key="4">
    <source>
        <dbReference type="SAM" id="Phobius"/>
    </source>
</evidence>
<dbReference type="PANTHER" id="PTHR45138">
    <property type="entry name" value="REGULATORY COMPONENTS OF SENSORY TRANSDUCTION SYSTEM"/>
    <property type="match status" value="1"/>
</dbReference>
<comment type="caution">
    <text evidence="6">The sequence shown here is derived from an EMBL/GenBank/DDBJ whole genome shotgun (WGS) entry which is preliminary data.</text>
</comment>
<feature type="transmembrane region" description="Helical" evidence="4">
    <location>
        <begin position="20"/>
        <end position="36"/>
    </location>
</feature>
<sequence length="383" mass="42776">MADTPNKNPWLVGMHYRMRTVAFAMMFVASALHSTGKSYSPGLWSLLVLLFLIYPHLQYYRACRARKPLEAEMHNLLIDSVLLGLAVAALGFPLWITFSAFLGTISNNTANMNWRGAGKTLLAFPAGALVGYAVSGFTLSPATGWPATFFCIVGLSAYLIAMGNISFARISRLRLTREALRLRETELVDANQTLHRKLQEIDLLQDQLREQANRDALTGLFNRRYLDSTLDRELARCKREGQPLALILIDIDHFKQINDTYGHQAGDEILLQLGMLLGRMARSADVACRYGGEEFLLLMPTMPLEVAIERAEELRLAFGEMIVPFGNFRLKATLSIGVSAYPGHGTFAEELIRHADKALYRAKHSGRNRVEVWDPEAVMSAAQ</sequence>
<gene>
    <name evidence="6" type="ORF">ETQ85_14655</name>
</gene>
<keyword evidence="4" id="KW-0472">Membrane</keyword>
<evidence type="ECO:0000313" key="7">
    <source>
        <dbReference type="Proteomes" id="UP000389128"/>
    </source>
</evidence>
<dbReference type="InterPro" id="IPR029787">
    <property type="entry name" value="Nucleotide_cyclase"/>
</dbReference>
<dbReference type="OrthoDB" id="9813903at2"/>
<keyword evidence="4" id="KW-1133">Transmembrane helix</keyword>
<organism evidence="6 7">
    <name type="scientific">Zoogloea oleivorans</name>
    <dbReference type="NCBI Taxonomy" id="1552750"/>
    <lineage>
        <taxon>Bacteria</taxon>
        <taxon>Pseudomonadati</taxon>
        <taxon>Pseudomonadota</taxon>
        <taxon>Betaproteobacteria</taxon>
        <taxon>Rhodocyclales</taxon>
        <taxon>Zoogloeaceae</taxon>
        <taxon>Zoogloea</taxon>
    </lineage>
</organism>
<reference evidence="6 7" key="1">
    <citation type="submission" date="2019-01" db="EMBL/GenBank/DDBJ databases">
        <title>Zoogloea oleivorans genome sequencing and assembly.</title>
        <authorList>
            <person name="Tancsics A."/>
            <person name="Farkas M."/>
            <person name="Kriszt B."/>
            <person name="Maroti G."/>
            <person name="Horvath B."/>
        </authorList>
    </citation>
    <scope>NUCLEOTIDE SEQUENCE [LARGE SCALE GENOMIC DNA]</scope>
    <source>
        <strain evidence="6 7">Buc</strain>
    </source>
</reference>
<dbReference type="PANTHER" id="PTHR45138:SF9">
    <property type="entry name" value="DIGUANYLATE CYCLASE DGCM-RELATED"/>
    <property type="match status" value="1"/>
</dbReference>
<feature type="transmembrane region" description="Helical" evidence="4">
    <location>
        <begin position="147"/>
        <end position="167"/>
    </location>
</feature>
<dbReference type="GO" id="GO:0043709">
    <property type="term" value="P:cell adhesion involved in single-species biofilm formation"/>
    <property type="evidence" value="ECO:0007669"/>
    <property type="project" value="TreeGrafter"/>
</dbReference>
<dbReference type="EMBL" id="SDKK01000013">
    <property type="protein sequence ID" value="TYC55253.1"/>
    <property type="molecule type" value="Genomic_DNA"/>
</dbReference>
<feature type="coiled-coil region" evidence="3">
    <location>
        <begin position="187"/>
        <end position="214"/>
    </location>
</feature>
<dbReference type="Pfam" id="PF00990">
    <property type="entry name" value="GGDEF"/>
    <property type="match status" value="1"/>
</dbReference>
<dbReference type="GO" id="GO:0005886">
    <property type="term" value="C:plasma membrane"/>
    <property type="evidence" value="ECO:0007669"/>
    <property type="project" value="TreeGrafter"/>
</dbReference>
<comment type="catalytic activity">
    <reaction evidence="2">
        <text>2 GTP = 3',3'-c-di-GMP + 2 diphosphate</text>
        <dbReference type="Rhea" id="RHEA:24898"/>
        <dbReference type="ChEBI" id="CHEBI:33019"/>
        <dbReference type="ChEBI" id="CHEBI:37565"/>
        <dbReference type="ChEBI" id="CHEBI:58805"/>
        <dbReference type="EC" id="2.7.7.65"/>
    </reaction>
</comment>
<dbReference type="InterPro" id="IPR007894">
    <property type="entry name" value="MASE2"/>
</dbReference>
<keyword evidence="7" id="KW-1185">Reference proteome</keyword>
<dbReference type="NCBIfam" id="TIGR00254">
    <property type="entry name" value="GGDEF"/>
    <property type="match status" value="1"/>
</dbReference>
<name>A0A6C2CP25_9RHOO</name>
<dbReference type="SUPFAM" id="SSF55073">
    <property type="entry name" value="Nucleotide cyclase"/>
    <property type="match status" value="1"/>
</dbReference>
<dbReference type="EC" id="2.7.7.65" evidence="1"/>
<dbReference type="Pfam" id="PF05230">
    <property type="entry name" value="MASE2"/>
    <property type="match status" value="1"/>
</dbReference>
<dbReference type="GO" id="GO:0052621">
    <property type="term" value="F:diguanylate cyclase activity"/>
    <property type="evidence" value="ECO:0007669"/>
    <property type="project" value="UniProtKB-EC"/>
</dbReference>
<dbReference type="RefSeq" id="WP_148579820.1">
    <property type="nucleotide sequence ID" value="NZ_SDKK01000013.1"/>
</dbReference>
<dbReference type="Proteomes" id="UP000389128">
    <property type="component" value="Unassembled WGS sequence"/>
</dbReference>
<keyword evidence="3" id="KW-0175">Coiled coil</keyword>
<dbReference type="AlphaFoldDB" id="A0A6C2CP25"/>
<dbReference type="InterPro" id="IPR000160">
    <property type="entry name" value="GGDEF_dom"/>
</dbReference>
<dbReference type="InterPro" id="IPR043128">
    <property type="entry name" value="Rev_trsase/Diguanyl_cyclase"/>
</dbReference>
<evidence type="ECO:0000313" key="6">
    <source>
        <dbReference type="EMBL" id="TYC55253.1"/>
    </source>
</evidence>
<keyword evidence="4" id="KW-0812">Transmembrane</keyword>
<dbReference type="PROSITE" id="PS50887">
    <property type="entry name" value="GGDEF"/>
    <property type="match status" value="1"/>
</dbReference>
<evidence type="ECO:0000259" key="5">
    <source>
        <dbReference type="PROSITE" id="PS50887"/>
    </source>
</evidence>
<feature type="transmembrane region" description="Helical" evidence="4">
    <location>
        <begin position="81"/>
        <end position="105"/>
    </location>
</feature>
<evidence type="ECO:0000256" key="3">
    <source>
        <dbReference type="SAM" id="Coils"/>
    </source>
</evidence>
<evidence type="ECO:0000256" key="2">
    <source>
        <dbReference type="ARBA" id="ARBA00034247"/>
    </source>
</evidence>
<evidence type="ECO:0000256" key="1">
    <source>
        <dbReference type="ARBA" id="ARBA00012528"/>
    </source>
</evidence>
<feature type="domain" description="GGDEF" evidence="5">
    <location>
        <begin position="242"/>
        <end position="375"/>
    </location>
</feature>
<proteinExistence type="predicted"/>
<dbReference type="FunFam" id="3.30.70.270:FF:000001">
    <property type="entry name" value="Diguanylate cyclase domain protein"/>
    <property type="match status" value="1"/>
</dbReference>
<dbReference type="InterPro" id="IPR050469">
    <property type="entry name" value="Diguanylate_Cyclase"/>
</dbReference>
<protein>
    <recommendedName>
        <fullName evidence="1">diguanylate cyclase</fullName>
        <ecNumber evidence="1">2.7.7.65</ecNumber>
    </recommendedName>
</protein>
<accession>A0A6C2CP25</accession>